<dbReference type="InterPro" id="IPR021382">
    <property type="entry name" value="DUF3014"/>
</dbReference>
<reference evidence="3" key="1">
    <citation type="journal article" date="2019" name="Int. J. Syst. Evol. Microbiol.">
        <title>The Global Catalogue of Microorganisms (GCM) 10K type strain sequencing project: providing services to taxonomists for standard genome sequencing and annotation.</title>
        <authorList>
            <consortium name="The Broad Institute Genomics Platform"/>
            <consortium name="The Broad Institute Genome Sequencing Center for Infectious Disease"/>
            <person name="Wu L."/>
            <person name="Ma J."/>
        </authorList>
    </citation>
    <scope>NUCLEOTIDE SEQUENCE [LARGE SCALE GENOMIC DNA]</scope>
    <source>
        <strain evidence="3">NBRC 103166</strain>
    </source>
</reference>
<sequence length="279" mass="31298">MTIEKRSDNKLLKVIIVSVGVVLIGGGLGPYLIDHFSEADVVEDNKQVSHSDEISAISNVDQQPQKLAQVVTIKPPTPQTNTTTENAEPLPALHESDPFVLQNIKVVGDTSLIVQNDIISNVVVFIDNFSRGELVTSFSPLLTPSEPFSIKEVKNILIMDSKSYQRYDNYAQLVDNIDVENFISLYSQLTPLIDQAYQDIGYEKGSFQDTFNKAITEVLDTPIIRYNIELNSPSVIYKYADENLETLPDTQKLMLRMGPDNLQKIQLKLAQIQNELEQL</sequence>
<accession>A0ABQ6E4U6</accession>
<dbReference type="Proteomes" id="UP001157353">
    <property type="component" value="Unassembled WGS sequence"/>
</dbReference>
<keyword evidence="1" id="KW-0812">Transmembrane</keyword>
<name>A0ABQ6E4U6_9GAMM</name>
<evidence type="ECO:0008006" key="4">
    <source>
        <dbReference type="Google" id="ProtNLM"/>
    </source>
</evidence>
<comment type="caution">
    <text evidence="2">The sequence shown here is derived from an EMBL/GenBank/DDBJ whole genome shotgun (WGS) entry which is preliminary data.</text>
</comment>
<keyword evidence="1" id="KW-1133">Transmembrane helix</keyword>
<proteinExistence type="predicted"/>
<evidence type="ECO:0000313" key="2">
    <source>
        <dbReference type="EMBL" id="GLS92361.1"/>
    </source>
</evidence>
<keyword evidence="1" id="KW-0472">Membrane</keyword>
<dbReference type="EMBL" id="BSPQ01000021">
    <property type="protein sequence ID" value="GLS92361.1"/>
    <property type="molecule type" value="Genomic_DNA"/>
</dbReference>
<feature type="transmembrane region" description="Helical" evidence="1">
    <location>
        <begin position="12"/>
        <end position="33"/>
    </location>
</feature>
<organism evidence="2 3">
    <name type="scientific">Psychromonas marina</name>
    <dbReference type="NCBI Taxonomy" id="88364"/>
    <lineage>
        <taxon>Bacteria</taxon>
        <taxon>Pseudomonadati</taxon>
        <taxon>Pseudomonadota</taxon>
        <taxon>Gammaproteobacteria</taxon>
        <taxon>Alteromonadales</taxon>
        <taxon>Psychromonadaceae</taxon>
        <taxon>Psychromonas</taxon>
    </lineage>
</organism>
<gene>
    <name evidence="2" type="ORF">GCM10007916_34320</name>
</gene>
<protein>
    <recommendedName>
        <fullName evidence="4">DUF3014 domain-containing protein</fullName>
    </recommendedName>
</protein>
<dbReference type="Pfam" id="PF11219">
    <property type="entry name" value="DUF3014"/>
    <property type="match status" value="1"/>
</dbReference>
<evidence type="ECO:0000313" key="3">
    <source>
        <dbReference type="Proteomes" id="UP001157353"/>
    </source>
</evidence>
<evidence type="ECO:0000256" key="1">
    <source>
        <dbReference type="SAM" id="Phobius"/>
    </source>
</evidence>
<keyword evidence="3" id="KW-1185">Reference proteome</keyword>
<dbReference type="RefSeq" id="WP_284205464.1">
    <property type="nucleotide sequence ID" value="NZ_BSPQ01000021.1"/>
</dbReference>